<keyword evidence="3" id="KW-1185">Reference proteome</keyword>
<organism evidence="2 3">
    <name type="scientific">Periplaneta americana</name>
    <name type="common">American cockroach</name>
    <name type="synonym">Blatta americana</name>
    <dbReference type="NCBI Taxonomy" id="6978"/>
    <lineage>
        <taxon>Eukaryota</taxon>
        <taxon>Metazoa</taxon>
        <taxon>Ecdysozoa</taxon>
        <taxon>Arthropoda</taxon>
        <taxon>Hexapoda</taxon>
        <taxon>Insecta</taxon>
        <taxon>Pterygota</taxon>
        <taxon>Neoptera</taxon>
        <taxon>Polyneoptera</taxon>
        <taxon>Dictyoptera</taxon>
        <taxon>Blattodea</taxon>
        <taxon>Blattoidea</taxon>
        <taxon>Blattidae</taxon>
        <taxon>Blattinae</taxon>
        <taxon>Periplaneta</taxon>
    </lineage>
</organism>
<evidence type="ECO:0000313" key="2">
    <source>
        <dbReference type="EMBL" id="KAJ4441799.1"/>
    </source>
</evidence>
<name>A0ABQ8T717_PERAM</name>
<feature type="region of interest" description="Disordered" evidence="1">
    <location>
        <begin position="41"/>
        <end position="68"/>
    </location>
</feature>
<evidence type="ECO:0000256" key="1">
    <source>
        <dbReference type="SAM" id="MobiDB-lite"/>
    </source>
</evidence>
<gene>
    <name evidence="2" type="ORF">ANN_11657</name>
</gene>
<comment type="caution">
    <text evidence="2">The sequence shown here is derived from an EMBL/GenBank/DDBJ whole genome shotgun (WGS) entry which is preliminary data.</text>
</comment>
<sequence length="68" mass="7377">MAGLLTKHDSTSMVKSKVYANNPHSLEELKISGTKFKPFRRTNRGELLDMSSGSGANLYGPVGPKPTQ</sequence>
<proteinExistence type="predicted"/>
<evidence type="ECO:0000313" key="3">
    <source>
        <dbReference type="Proteomes" id="UP001148838"/>
    </source>
</evidence>
<dbReference type="Proteomes" id="UP001148838">
    <property type="component" value="Unassembled WGS sequence"/>
</dbReference>
<accession>A0ABQ8T717</accession>
<reference evidence="2 3" key="1">
    <citation type="journal article" date="2022" name="Allergy">
        <title>Genome assembly and annotation of Periplaneta americana reveal a comprehensive cockroach allergen profile.</title>
        <authorList>
            <person name="Wang L."/>
            <person name="Xiong Q."/>
            <person name="Saelim N."/>
            <person name="Wang L."/>
            <person name="Nong W."/>
            <person name="Wan A.T."/>
            <person name="Shi M."/>
            <person name="Liu X."/>
            <person name="Cao Q."/>
            <person name="Hui J.H.L."/>
            <person name="Sookrung N."/>
            <person name="Leung T.F."/>
            <person name="Tungtrongchitr A."/>
            <person name="Tsui S.K.W."/>
        </authorList>
    </citation>
    <scope>NUCLEOTIDE SEQUENCE [LARGE SCALE GENOMIC DNA]</scope>
    <source>
        <strain evidence="2">PWHHKU_190912</strain>
    </source>
</reference>
<dbReference type="EMBL" id="JAJSOF020000015">
    <property type="protein sequence ID" value="KAJ4441799.1"/>
    <property type="molecule type" value="Genomic_DNA"/>
</dbReference>
<protein>
    <submittedName>
        <fullName evidence="2">Uncharacterized protein</fullName>
    </submittedName>
</protein>